<dbReference type="RefSeq" id="WP_058752687.1">
    <property type="nucleotide sequence ID" value="NZ_LDTE01000071.1"/>
</dbReference>
<dbReference type="InterPro" id="IPR036890">
    <property type="entry name" value="HATPase_C_sf"/>
</dbReference>
<reference evidence="11 12" key="1">
    <citation type="journal article" date="2016" name="Front. Microbiol.">
        <title>Genomic Resource of Rice Seed Associated Bacteria.</title>
        <authorList>
            <person name="Midha S."/>
            <person name="Bansal K."/>
            <person name="Sharma S."/>
            <person name="Kumar N."/>
            <person name="Patil P.P."/>
            <person name="Chaudhry V."/>
            <person name="Patil P.B."/>
        </authorList>
    </citation>
    <scope>NUCLEOTIDE SEQUENCE [LARGE SCALE GENOMIC DNA]</scope>
    <source>
        <strain evidence="11 12">SB4</strain>
    </source>
</reference>
<evidence type="ECO:0000256" key="3">
    <source>
        <dbReference type="ARBA" id="ARBA00022553"/>
    </source>
</evidence>
<evidence type="ECO:0000259" key="9">
    <source>
        <dbReference type="PROSITE" id="PS50109"/>
    </source>
</evidence>
<dbReference type="GO" id="GO:0009927">
    <property type="term" value="F:histidine phosphotransfer kinase activity"/>
    <property type="evidence" value="ECO:0007669"/>
    <property type="project" value="TreeGrafter"/>
</dbReference>
<dbReference type="NCBIfam" id="NF041832">
    <property type="entry name" value="near_NosP_CTERM"/>
    <property type="match status" value="1"/>
</dbReference>
<dbReference type="PATRIC" id="fig|33051.4.peg.3146"/>
<dbReference type="InterPro" id="IPR004358">
    <property type="entry name" value="Sig_transdc_His_kin-like_C"/>
</dbReference>
<keyword evidence="7" id="KW-0175">Coiled coil</keyword>
<dbReference type="PROSITE" id="PS50110">
    <property type="entry name" value="RESPONSE_REGULATORY"/>
    <property type="match status" value="1"/>
</dbReference>
<evidence type="ECO:0000259" key="10">
    <source>
        <dbReference type="PROSITE" id="PS50110"/>
    </source>
</evidence>
<dbReference type="EC" id="2.7.13.3" evidence="2"/>
<dbReference type="Proteomes" id="UP000074072">
    <property type="component" value="Unassembled WGS sequence"/>
</dbReference>
<accession>A0A147IS38</accession>
<proteinExistence type="predicted"/>
<keyword evidence="5 11" id="KW-0418">Kinase</keyword>
<dbReference type="SUPFAM" id="SSF55874">
    <property type="entry name" value="ATPase domain of HSP90 chaperone/DNA topoisomerase II/histidine kinase"/>
    <property type="match status" value="1"/>
</dbReference>
<dbReference type="Pfam" id="PF00072">
    <property type="entry name" value="Response_reg"/>
    <property type="match status" value="1"/>
</dbReference>
<dbReference type="CDD" id="cd00156">
    <property type="entry name" value="REC"/>
    <property type="match status" value="1"/>
</dbReference>
<dbReference type="SMART" id="SM00388">
    <property type="entry name" value="HisKA"/>
    <property type="match status" value="1"/>
</dbReference>
<organism evidence="11 12">
    <name type="scientific">Sphingomonas sanguinis</name>
    <dbReference type="NCBI Taxonomy" id="33051"/>
    <lineage>
        <taxon>Bacteria</taxon>
        <taxon>Pseudomonadati</taxon>
        <taxon>Pseudomonadota</taxon>
        <taxon>Alphaproteobacteria</taxon>
        <taxon>Sphingomonadales</taxon>
        <taxon>Sphingomonadaceae</taxon>
        <taxon>Sphingomonas</taxon>
    </lineage>
</organism>
<evidence type="ECO:0000256" key="7">
    <source>
        <dbReference type="SAM" id="Coils"/>
    </source>
</evidence>
<dbReference type="CDD" id="cd00082">
    <property type="entry name" value="HisKA"/>
    <property type="match status" value="1"/>
</dbReference>
<feature type="coiled-coil region" evidence="7">
    <location>
        <begin position="63"/>
        <end position="90"/>
    </location>
</feature>
<evidence type="ECO:0000313" key="11">
    <source>
        <dbReference type="EMBL" id="KTT98203.1"/>
    </source>
</evidence>
<feature type="modified residue" description="4-aspartylphosphate" evidence="6">
    <location>
        <position position="678"/>
    </location>
</feature>
<evidence type="ECO:0000313" key="12">
    <source>
        <dbReference type="Proteomes" id="UP000074072"/>
    </source>
</evidence>
<dbReference type="SUPFAM" id="SSF55785">
    <property type="entry name" value="PYP-like sensor domain (PAS domain)"/>
    <property type="match status" value="1"/>
</dbReference>
<comment type="catalytic activity">
    <reaction evidence="1">
        <text>ATP + protein L-histidine = ADP + protein N-phospho-L-histidine.</text>
        <dbReference type="EC" id="2.7.13.3"/>
    </reaction>
</comment>
<evidence type="ECO:0000256" key="8">
    <source>
        <dbReference type="SAM" id="MobiDB-lite"/>
    </source>
</evidence>
<dbReference type="EMBL" id="LDTE01000071">
    <property type="protein sequence ID" value="KTT98203.1"/>
    <property type="molecule type" value="Genomic_DNA"/>
</dbReference>
<keyword evidence="3 6" id="KW-0597">Phosphoprotein</keyword>
<feature type="domain" description="Histidine kinase" evidence="9">
    <location>
        <begin position="396"/>
        <end position="607"/>
    </location>
</feature>
<dbReference type="Gene3D" id="3.30.565.10">
    <property type="entry name" value="Histidine kinase-like ATPase, C-terminal domain"/>
    <property type="match status" value="1"/>
</dbReference>
<dbReference type="Gene3D" id="3.30.450.20">
    <property type="entry name" value="PAS domain"/>
    <property type="match status" value="2"/>
</dbReference>
<dbReference type="PANTHER" id="PTHR43047:SF9">
    <property type="entry name" value="HISTIDINE KINASE"/>
    <property type="match status" value="1"/>
</dbReference>
<dbReference type="PRINTS" id="PR00344">
    <property type="entry name" value="BCTRLSENSOR"/>
</dbReference>
<dbReference type="SUPFAM" id="SSF52172">
    <property type="entry name" value="CheY-like"/>
    <property type="match status" value="1"/>
</dbReference>
<dbReference type="InterPro" id="IPR011006">
    <property type="entry name" value="CheY-like_superfamily"/>
</dbReference>
<evidence type="ECO:0000256" key="5">
    <source>
        <dbReference type="ARBA" id="ARBA00022777"/>
    </source>
</evidence>
<evidence type="ECO:0000256" key="1">
    <source>
        <dbReference type="ARBA" id="ARBA00000085"/>
    </source>
</evidence>
<keyword evidence="4" id="KW-0808">Transferase</keyword>
<dbReference type="AlphaFoldDB" id="A0A147IS38"/>
<name>A0A147IS38_9SPHN</name>
<dbReference type="PROSITE" id="PS50109">
    <property type="entry name" value="HIS_KIN"/>
    <property type="match status" value="1"/>
</dbReference>
<dbReference type="Gene3D" id="3.40.50.2300">
    <property type="match status" value="1"/>
</dbReference>
<gene>
    <name evidence="11" type="ORF">SB4_11635</name>
</gene>
<protein>
    <recommendedName>
        <fullName evidence="2">histidine kinase</fullName>
        <ecNumber evidence="2">2.7.13.3</ecNumber>
    </recommendedName>
</protein>
<dbReference type="SMART" id="SM00448">
    <property type="entry name" value="REC"/>
    <property type="match status" value="1"/>
</dbReference>
<dbReference type="Gene3D" id="1.10.287.130">
    <property type="match status" value="1"/>
</dbReference>
<evidence type="ECO:0000256" key="6">
    <source>
        <dbReference type="PROSITE-ProRule" id="PRU00169"/>
    </source>
</evidence>
<dbReference type="Pfam" id="PF00512">
    <property type="entry name" value="HisKA"/>
    <property type="match status" value="1"/>
</dbReference>
<dbReference type="GO" id="GO:0000155">
    <property type="term" value="F:phosphorelay sensor kinase activity"/>
    <property type="evidence" value="ECO:0007669"/>
    <property type="project" value="InterPro"/>
</dbReference>
<dbReference type="FunFam" id="3.30.565.10:FF:000049">
    <property type="entry name" value="Two-component sensor histidine kinase"/>
    <property type="match status" value="1"/>
</dbReference>
<feature type="coiled-coil region" evidence="7">
    <location>
        <begin position="355"/>
        <end position="389"/>
    </location>
</feature>
<dbReference type="Pfam" id="PF12860">
    <property type="entry name" value="PAS_7"/>
    <property type="match status" value="2"/>
</dbReference>
<dbReference type="InterPro" id="IPR035965">
    <property type="entry name" value="PAS-like_dom_sf"/>
</dbReference>
<feature type="domain" description="Response regulatory" evidence="10">
    <location>
        <begin position="628"/>
        <end position="744"/>
    </location>
</feature>
<dbReference type="InterPro" id="IPR001789">
    <property type="entry name" value="Sig_transdc_resp-reg_receiver"/>
</dbReference>
<dbReference type="SUPFAM" id="SSF47384">
    <property type="entry name" value="Homodimeric domain of signal transducing histidine kinase"/>
    <property type="match status" value="1"/>
</dbReference>
<dbReference type="InterPro" id="IPR036097">
    <property type="entry name" value="HisK_dim/P_sf"/>
</dbReference>
<comment type="caution">
    <text evidence="11">The sequence shown here is derived from an EMBL/GenBank/DDBJ whole genome shotgun (WGS) entry which is preliminary data.</text>
</comment>
<dbReference type="InterPro" id="IPR005467">
    <property type="entry name" value="His_kinase_dom"/>
</dbReference>
<feature type="region of interest" description="Disordered" evidence="8">
    <location>
        <begin position="591"/>
        <end position="620"/>
    </location>
</feature>
<dbReference type="SMART" id="SM00387">
    <property type="entry name" value="HATPase_c"/>
    <property type="match status" value="1"/>
</dbReference>
<dbReference type="Pfam" id="PF02518">
    <property type="entry name" value="HATPase_c"/>
    <property type="match status" value="1"/>
</dbReference>
<dbReference type="InterPro" id="IPR003594">
    <property type="entry name" value="HATPase_dom"/>
</dbReference>
<dbReference type="GO" id="GO:0005886">
    <property type="term" value="C:plasma membrane"/>
    <property type="evidence" value="ECO:0007669"/>
    <property type="project" value="TreeGrafter"/>
</dbReference>
<evidence type="ECO:0000256" key="2">
    <source>
        <dbReference type="ARBA" id="ARBA00012438"/>
    </source>
</evidence>
<dbReference type="OrthoDB" id="9764438at2"/>
<dbReference type="PANTHER" id="PTHR43047">
    <property type="entry name" value="TWO-COMPONENT HISTIDINE PROTEIN KINASE"/>
    <property type="match status" value="1"/>
</dbReference>
<sequence>MTDPQTDQARIAALEARLAKADRIIEVLMNRVERSTDLQGNAFSLFETAITLEAKVRDRTGDLERALAELAASNAELGAAKAQADDAERRLIDAIASINEGFALFDAEDRLILYNDTYLGLWPRFADRIRPGVTFEDMVRWIRETGSTRGVLEAPQRWISERVAQHRVAEGGHVHILADGRYIQINELRTSEGGIVGIYTDITDVKAEDARQRNRELAEKTAILQATLDTIRLGVAVYGPDRRLIASNGPLLAMIGLSDDGLMGIRTFAGMMAHGAHWTSEEGDTLDWLPCGAADVVAQHRRPDGRFVEVRRSPMADGGMVMSFEDITERLAADAALRDAYDTLERRVRERTGDLVALNAELRHEVAERQSAEAALREAKTAAEDANLSKTRFLAAASHDLLQPLNAARLFVSAAADRRLAPATRILVRQTASALDSVEDLLEALLEISKLDAGAIVPQPADVPLADLLRAMLAEFAPVARARGLELDIALPDFWVRTDIRLARRILQNLLSNALRYTDRGRVDIRCEAIGDGVRISVRDTGEGIAPEHQQCIFEEFRRLREGGRDRGMGLGLAIVERAARMLDTAVELESTPGKGSTFSITLPLAEPREPSPAPRVEMRSRPAADRAVLVIDNEAVILEGMSAMLSGWGYRVAIARSTQEALAVIASGFTPDIVVADYHLDGAETGNAAVHALRERTGMNLTAVIVTADRTPELRAHLTAEGFACLTKPLKPAHLRALLSPSKG</sequence>
<evidence type="ECO:0000256" key="4">
    <source>
        <dbReference type="ARBA" id="ARBA00022679"/>
    </source>
</evidence>
<dbReference type="InterPro" id="IPR003661">
    <property type="entry name" value="HisK_dim/P_dom"/>
</dbReference>